<accession>A0ABU9ZCY9</accession>
<dbReference type="EMBL" id="JAQYXL010000001">
    <property type="protein sequence ID" value="MEN3229198.1"/>
    <property type="molecule type" value="Genomic_DNA"/>
</dbReference>
<evidence type="ECO:0000313" key="1">
    <source>
        <dbReference type="EMBL" id="MEN3229198.1"/>
    </source>
</evidence>
<keyword evidence="2" id="KW-1185">Reference proteome</keyword>
<proteinExistence type="predicted"/>
<evidence type="ECO:0000313" key="2">
    <source>
        <dbReference type="Proteomes" id="UP001404845"/>
    </source>
</evidence>
<dbReference type="RefSeq" id="WP_345971202.1">
    <property type="nucleotide sequence ID" value="NZ_JAQYXL010000001.1"/>
</dbReference>
<organism evidence="1 2">
    <name type="scientific">Methylorubrum rhodesianum</name>
    <dbReference type="NCBI Taxonomy" id="29427"/>
    <lineage>
        <taxon>Bacteria</taxon>
        <taxon>Pseudomonadati</taxon>
        <taxon>Pseudomonadota</taxon>
        <taxon>Alphaproteobacteria</taxon>
        <taxon>Hyphomicrobiales</taxon>
        <taxon>Methylobacteriaceae</taxon>
        <taxon>Methylorubrum</taxon>
    </lineage>
</organism>
<reference evidence="1 2" key="1">
    <citation type="journal article" date="2023" name="PLoS ONE">
        <title>Complete genome assembly of Hawai'i environmental nontuberculous mycobacteria reveals unexpected co-isolation with methylobacteria.</title>
        <authorList>
            <person name="Hendrix J."/>
            <person name="Epperson L.E."/>
            <person name="Tong E.I."/>
            <person name="Chan Y.L."/>
            <person name="Hasan N.A."/>
            <person name="Dawrs S.N."/>
            <person name="Norton G.J."/>
            <person name="Virdi R."/>
            <person name="Crooks J.L."/>
            <person name="Chan E.D."/>
            <person name="Honda J.R."/>
            <person name="Strong M."/>
        </authorList>
    </citation>
    <scope>NUCLEOTIDE SEQUENCE [LARGE SCALE GENOMIC DNA]</scope>
    <source>
        <strain evidence="1 2">NJH_HI01</strain>
    </source>
</reference>
<name>A0ABU9ZCY9_9HYPH</name>
<comment type="caution">
    <text evidence="1">The sequence shown here is derived from an EMBL/GenBank/DDBJ whole genome shotgun (WGS) entry which is preliminary data.</text>
</comment>
<dbReference type="Proteomes" id="UP001404845">
    <property type="component" value="Unassembled WGS sequence"/>
</dbReference>
<protein>
    <submittedName>
        <fullName evidence="1">Uncharacterized protein</fullName>
    </submittedName>
</protein>
<sequence length="224" mass="24219">MILPSAQNGRAQPEVRLVSVAASSISISATKKSRRAASSRRPLPRLASDREIVVGRANVPDPFEPGAYREVAINRRVDVLAQELAAKRIERAEFEVGRMVQAVFERGSGARLGSGGWNAGGSRDQTIAHELAIIYAIDDAERVRKFTARLEQAIGGVGVRFLRAILAEGQTFAGYAARTGKGSGERAATDVAKRFRWLLESLTEEQHTATGAEGQHIRATRDAS</sequence>
<gene>
    <name evidence="1" type="ORF">PUR21_16400</name>
</gene>